<dbReference type="FunFam" id="3.80.10.10:FF:000777">
    <property type="entry name" value="RNI-like superfamily protein"/>
    <property type="match status" value="1"/>
</dbReference>
<dbReference type="SMART" id="SM00367">
    <property type="entry name" value="LRR_CC"/>
    <property type="match status" value="6"/>
</dbReference>
<feature type="compositionally biased region" description="Basic and acidic residues" evidence="1">
    <location>
        <begin position="62"/>
        <end position="72"/>
    </location>
</feature>
<evidence type="ECO:0000313" key="3">
    <source>
        <dbReference type="Proteomes" id="UP000682877"/>
    </source>
</evidence>
<evidence type="ECO:0000256" key="1">
    <source>
        <dbReference type="SAM" id="MobiDB-lite"/>
    </source>
</evidence>
<dbReference type="EMBL" id="LR999453">
    <property type="protein sequence ID" value="CAE5975175.1"/>
    <property type="molecule type" value="Genomic_DNA"/>
</dbReference>
<dbReference type="Gene3D" id="3.80.10.10">
    <property type="entry name" value="Ribonuclease Inhibitor"/>
    <property type="match status" value="2"/>
</dbReference>
<evidence type="ECO:0000313" key="2">
    <source>
        <dbReference type="EMBL" id="CAE5975175.1"/>
    </source>
</evidence>
<dbReference type="PANTHER" id="PTHR13318">
    <property type="entry name" value="PARTNER OF PAIRED, ISOFORM B-RELATED"/>
    <property type="match status" value="1"/>
</dbReference>
<gene>
    <name evidence="2" type="ORF">AARE701A_LOCUS8275</name>
</gene>
<name>A0A8S2A0L0_ARAAE</name>
<dbReference type="Proteomes" id="UP000682877">
    <property type="component" value="Chromosome 3"/>
</dbReference>
<feature type="compositionally biased region" description="Basic and acidic residues" evidence="1">
    <location>
        <begin position="32"/>
        <end position="41"/>
    </location>
</feature>
<proteinExistence type="predicted"/>
<accession>A0A8S2A0L0</accession>
<dbReference type="GO" id="GO:0031146">
    <property type="term" value="P:SCF-dependent proteasomal ubiquitin-dependent protein catabolic process"/>
    <property type="evidence" value="ECO:0007669"/>
    <property type="project" value="TreeGrafter"/>
</dbReference>
<reference evidence="2" key="1">
    <citation type="submission" date="2021-01" db="EMBL/GenBank/DDBJ databases">
        <authorList>
            <person name="Bezrukov I."/>
        </authorList>
    </citation>
    <scope>NUCLEOTIDE SEQUENCE</scope>
</reference>
<protein>
    <submittedName>
        <fullName evidence="2">Uncharacterized protein</fullName>
    </submittedName>
</protein>
<sequence>MTILRSRETPSVSAKPLPKHSDIEPSTPARTLEPDVHRSPDELGLVDEPTHTTRRRSLRLSHQFDGDDSVTEKEVSGERREWNVDDKFLSLRSGKRVAKRGVDYGTEIESRKFDFDSELGGSRSKRKRVCVDLVEENIVKDELENSGNLVNGDVKLDSESSFMVNEEKGKAVMEDRSGSGVLGDSLAENCDVVEVENESKNKGKGIMEDSYGESDVICVESFEKASSSMGRRKYTREEKGKGIIQVEDVSSPITIEVDEEEMVIESLINNEEPPVVSVPELAAAAVNVEQTQNQNSNEIGNGSRTQRYRDIAKRNASRFARFDAQIEEEEDLSDREGEQQVEDWPGPFSTAMKIIKDREENTTPYAGIGVSNKEKSSPTIWVPRSNYSFPPRRAPSLQELSLRILVKNADAITSLDYVPDTLRVKLCQMLCDSRRMNVHFLDLLVQGSPTEICVPDCSWLTEEQFTECFKNCDTSTLMVLQLDQCGRCMPDYVLHSTLARSPKQLPMLSSLSLSGACRLSDVGLRALVSSAPAITSINLSQCSLLTSSSIDMLSDSLGSVLRELYINECQNIDMKLIVSALKKFEKLEVLSLADIPSVKGQFLKEFVTARGQTLKQLILTNSGKLTDSSIKVISENCPNLSVLDLANVCKLTDPSLGYLANGCQALEKLIFCRNSFRQVSIPICIHAYWKLTDASYVSFYSDEAVAAFVETAGGSLKELSLNNVKKVGHNTALALAKHSDKLQILDVSWCREMSNDLLGYFVDNCSSLKVLKVFGCTHVTDVFVKGHSNPNVKILGLKMNPFLGHLTKNLADI</sequence>
<keyword evidence="3" id="KW-1185">Reference proteome</keyword>
<dbReference type="InterPro" id="IPR032675">
    <property type="entry name" value="LRR_dom_sf"/>
</dbReference>
<organism evidence="2 3">
    <name type="scientific">Arabidopsis arenosa</name>
    <name type="common">Sand rock-cress</name>
    <name type="synonym">Cardaminopsis arenosa</name>
    <dbReference type="NCBI Taxonomy" id="38785"/>
    <lineage>
        <taxon>Eukaryota</taxon>
        <taxon>Viridiplantae</taxon>
        <taxon>Streptophyta</taxon>
        <taxon>Embryophyta</taxon>
        <taxon>Tracheophyta</taxon>
        <taxon>Spermatophyta</taxon>
        <taxon>Magnoliopsida</taxon>
        <taxon>eudicotyledons</taxon>
        <taxon>Gunneridae</taxon>
        <taxon>Pentapetalae</taxon>
        <taxon>rosids</taxon>
        <taxon>malvids</taxon>
        <taxon>Brassicales</taxon>
        <taxon>Brassicaceae</taxon>
        <taxon>Camelineae</taxon>
        <taxon>Arabidopsis</taxon>
    </lineage>
</organism>
<dbReference type="PANTHER" id="PTHR13318:SF101">
    <property type="entry name" value="F-BOX_LRR PROTEIN"/>
    <property type="match status" value="1"/>
</dbReference>
<dbReference type="GO" id="GO:0019005">
    <property type="term" value="C:SCF ubiquitin ligase complex"/>
    <property type="evidence" value="ECO:0007669"/>
    <property type="project" value="TreeGrafter"/>
</dbReference>
<feature type="region of interest" description="Disordered" evidence="1">
    <location>
        <begin position="326"/>
        <end position="345"/>
    </location>
</feature>
<dbReference type="AlphaFoldDB" id="A0A8S2A0L0"/>
<dbReference type="InterPro" id="IPR006553">
    <property type="entry name" value="Leu-rich_rpt_Cys-con_subtyp"/>
</dbReference>
<feature type="region of interest" description="Disordered" evidence="1">
    <location>
        <begin position="1"/>
        <end position="72"/>
    </location>
</feature>
<dbReference type="SUPFAM" id="SSF52047">
    <property type="entry name" value="RNI-like"/>
    <property type="match status" value="1"/>
</dbReference>